<evidence type="ECO:0000313" key="2">
    <source>
        <dbReference type="EMBL" id="KAG4424291.1"/>
    </source>
</evidence>
<feature type="region of interest" description="Disordered" evidence="1">
    <location>
        <begin position="203"/>
        <end position="251"/>
    </location>
</feature>
<sequence length="627" mass="67524">MGKKHKRGSQSFGADLHRVTSNTSSTNLSPKTPAARHKAGSGSFRSVASSGQPSPEKELSKGIENFNINKTLPGVQLPDLPFRSFKNGTLITNNGEPTVLPATTPLSAATTISSLSAASPSFVPVIPSPRQLGKPIYTSRPISLPTPPAPGFQKLQNLLQDMRSSPTHGYGGYAAGSNDGHYTGNNDGYSGYSGVYGYAQQKHGPTQSAGAIGRYPTPPGPIGGRSRIHTPSPGPSSVHSYESAPRGPRNPGTFVVQPAHDVQTFSQRPTREFLARKDRGKKDILVTADGITRNHVRIIERQLPNGIPYQSYHEDFEPPKYNFVEDFKAMTVEEKEIFLAKNLIDVLVQIKSVEEQNELAATELGGKTGEAKAKKGKGKNKSKVKEAKDIKETMEVKDVSVENDAKDASEDALASILVAKREVTSLDVLKSLGPELASYAKRMTVTLAFPPSNNPANLVPLSGAGPVAQLSITPPRGPAQTSSNFVFLKKLVDYIHTFKSLSNLSIILRVPASQRMPFTMPQLHHVLPFYDLGFTDWDIKYLPENLSVPAKVQGWAVGQLDRERNKIIAERLRKVEEAVFVRGSVMPGISNQNLDAAAADFNSAGATVAVSSGARGSRSSCASRASR</sequence>
<reference evidence="2" key="1">
    <citation type="submission" date="2021-02" db="EMBL/GenBank/DDBJ databases">
        <title>Genome sequence Cadophora malorum strain M34.</title>
        <authorList>
            <person name="Stefanovic E."/>
            <person name="Vu D."/>
            <person name="Scully C."/>
            <person name="Dijksterhuis J."/>
            <person name="Roader J."/>
            <person name="Houbraken J."/>
        </authorList>
    </citation>
    <scope>NUCLEOTIDE SEQUENCE</scope>
    <source>
        <strain evidence="2">M34</strain>
    </source>
</reference>
<evidence type="ECO:0000256" key="1">
    <source>
        <dbReference type="SAM" id="MobiDB-lite"/>
    </source>
</evidence>
<gene>
    <name evidence="2" type="ORF">IFR04_002532</name>
</gene>
<feature type="compositionally biased region" description="Polar residues" evidence="1">
    <location>
        <begin position="43"/>
        <end position="53"/>
    </location>
</feature>
<proteinExistence type="predicted"/>
<protein>
    <submittedName>
        <fullName evidence="2">Uncharacterized protein</fullName>
    </submittedName>
</protein>
<keyword evidence="3" id="KW-1185">Reference proteome</keyword>
<dbReference type="AlphaFoldDB" id="A0A8H7WGG0"/>
<evidence type="ECO:0000313" key="3">
    <source>
        <dbReference type="Proteomes" id="UP000664132"/>
    </source>
</evidence>
<feature type="region of interest" description="Disordered" evidence="1">
    <location>
        <begin position="1"/>
        <end position="59"/>
    </location>
</feature>
<dbReference type="EMBL" id="JAFJYH010000022">
    <property type="protein sequence ID" value="KAG4424291.1"/>
    <property type="molecule type" value="Genomic_DNA"/>
</dbReference>
<accession>A0A8H7WGG0</accession>
<name>A0A8H7WGG0_9HELO</name>
<dbReference type="Proteomes" id="UP000664132">
    <property type="component" value="Unassembled WGS sequence"/>
</dbReference>
<feature type="compositionally biased region" description="Polar residues" evidence="1">
    <location>
        <begin position="19"/>
        <end position="30"/>
    </location>
</feature>
<dbReference type="OrthoDB" id="3565130at2759"/>
<organism evidence="2 3">
    <name type="scientific">Cadophora malorum</name>
    <dbReference type="NCBI Taxonomy" id="108018"/>
    <lineage>
        <taxon>Eukaryota</taxon>
        <taxon>Fungi</taxon>
        <taxon>Dikarya</taxon>
        <taxon>Ascomycota</taxon>
        <taxon>Pezizomycotina</taxon>
        <taxon>Leotiomycetes</taxon>
        <taxon>Helotiales</taxon>
        <taxon>Ploettnerulaceae</taxon>
        <taxon>Cadophora</taxon>
    </lineage>
</organism>
<comment type="caution">
    <text evidence="2">The sequence shown here is derived from an EMBL/GenBank/DDBJ whole genome shotgun (WGS) entry which is preliminary data.</text>
</comment>